<accession>A0AAU7DRA2</accession>
<dbReference type="EMBL" id="CP146203">
    <property type="protein sequence ID" value="XBH20200.1"/>
    <property type="molecule type" value="Genomic_DNA"/>
</dbReference>
<proteinExistence type="predicted"/>
<protein>
    <recommendedName>
        <fullName evidence="3">GspL cytoplasmic actin-ATPase-like domain-containing protein</fullName>
    </recommendedName>
</protein>
<feature type="compositionally biased region" description="Polar residues" evidence="1">
    <location>
        <begin position="303"/>
        <end position="317"/>
    </location>
</feature>
<reference evidence="2" key="1">
    <citation type="submission" date="2024-02" db="EMBL/GenBank/DDBJ databases">
        <title>Tomenella chthoni gen. nov. sp. nov., a member of the family Jonesiaceae isolated from bat guano.</title>
        <authorList>
            <person name="Miller S.L."/>
            <person name="King J."/>
            <person name="Sankaranarayanan K."/>
            <person name="Lawson P.A."/>
        </authorList>
    </citation>
    <scope>NUCLEOTIDE SEQUENCE</scope>
    <source>
        <strain evidence="2">BS-20</strain>
    </source>
</reference>
<dbReference type="AlphaFoldDB" id="A0AAU7DRA2"/>
<evidence type="ECO:0000256" key="1">
    <source>
        <dbReference type="SAM" id="MobiDB-lite"/>
    </source>
</evidence>
<evidence type="ECO:0000313" key="2">
    <source>
        <dbReference type="EMBL" id="XBH20200.1"/>
    </source>
</evidence>
<name>A0AAU7DRA2_9MICO</name>
<sequence length="447" mass="48251">MRTFTEQDIDLLTKAGIKLGEPLAVDSAYAPQRDQVRAGFLGDGTPVHVLLIELGTGTIAQELRAYWYEIIQRTSVLYEPGMQRLLRSVDLGDACAFVVAPTVPFAQFLRSRAGTIQPVIQALRGFGLAMLGLLGQGLATTDLRLLNARVTEEGTAQLSFTTELSVITDQNQAPSALTVGQRRYGPVTQLLRLVHDLHAQQVISTADHAVLETIFDRVLEQSQGDDNLGDLLLALNGHLDTNRPAVADIVRKQSRPRLSSVATPFRLLAVAGAALLAVSTYLMVETKPWSSQTDQQLAGEGQASESPQFQAQEVAPNRQQKLAQTATSLVGERFVIIGKVSKQEQDISAVGQVAAPDSPAHEQLTGLLTGLLAERTEVDVEAAQVKTTEVISDQGSAAVIRLSYELHQTQVREGTNLGEQTLTEEIDLSIAQLPQGWRITAASVVGQ</sequence>
<evidence type="ECO:0008006" key="3">
    <source>
        <dbReference type="Google" id="ProtNLM"/>
    </source>
</evidence>
<feature type="region of interest" description="Disordered" evidence="1">
    <location>
        <begin position="293"/>
        <end position="317"/>
    </location>
</feature>
<organism evidence="2">
    <name type="scientific">Jonesiaceae bacterium BS-20</name>
    <dbReference type="NCBI Taxonomy" id="3120821"/>
    <lineage>
        <taxon>Bacteria</taxon>
        <taxon>Bacillati</taxon>
        <taxon>Actinomycetota</taxon>
        <taxon>Actinomycetes</taxon>
        <taxon>Micrococcales</taxon>
        <taxon>Jonesiaceae</taxon>
    </lineage>
</organism>
<gene>
    <name evidence="2" type="ORF">V5R04_08000</name>
</gene>